<keyword evidence="1" id="KW-0812">Transmembrane</keyword>
<dbReference type="Pfam" id="PF09898">
    <property type="entry name" value="DUF2125"/>
    <property type="match status" value="1"/>
</dbReference>
<keyword evidence="1" id="KW-0472">Membrane</keyword>
<proteinExistence type="predicted"/>
<name>A0A380WHQ5_AMIAI</name>
<gene>
    <name evidence="2" type="ORF">NCTC10684_01526</name>
</gene>
<protein>
    <submittedName>
        <fullName evidence="2">Uncharacterized protein conserved in bacteria (DUF2125)</fullName>
    </submittedName>
</protein>
<dbReference type="Proteomes" id="UP000254701">
    <property type="component" value="Unassembled WGS sequence"/>
</dbReference>
<feature type="transmembrane region" description="Helical" evidence="1">
    <location>
        <begin position="15"/>
        <end position="36"/>
    </location>
</feature>
<keyword evidence="1" id="KW-1133">Transmembrane helix</keyword>
<dbReference type="InterPro" id="IPR018666">
    <property type="entry name" value="DUF2125"/>
</dbReference>
<accession>A0A380WHQ5</accession>
<evidence type="ECO:0000313" key="3">
    <source>
        <dbReference type="Proteomes" id="UP000254701"/>
    </source>
</evidence>
<sequence length="332" mass="35723">MPSSQEPRPNSSRRFMWLGLFIVLLFGGYSAGWFWFAGKAESEVRKAIAGVNRDGVSLECANPEIKGFPFRIGLFCDRLDYEDSGRRISASAGSFRTAAQVYQPMHSVLEIDGPLRINAPDLPQLQFDWDLLHASTRIAKPLPERISVETRKLSGQAAFIDGVAKPLFTAEQTQTHLRPNGANIDLAGTFTGLQIDPQAIGGRTLPKLDGSADTSLNNGVALVESRQPVLRGQSGSIRSLTLTTGGTTGVALSGPWSVGDDGLIDADLKVTIQNPRELSRILSQVIPEQSKQFETAFTGLALLGNAPTLPLKIVKGKAMLGFIPLGMVPAVD</sequence>
<dbReference type="RefSeq" id="WP_115730672.1">
    <property type="nucleotide sequence ID" value="NZ_BAAAVY010000010.1"/>
</dbReference>
<dbReference type="EMBL" id="UFSM01000001">
    <property type="protein sequence ID" value="SUU88315.1"/>
    <property type="molecule type" value="Genomic_DNA"/>
</dbReference>
<organism evidence="2 3">
    <name type="scientific">Aminobacter aminovorans</name>
    <name type="common">Chelatobacter heintzii</name>
    <dbReference type="NCBI Taxonomy" id="83263"/>
    <lineage>
        <taxon>Bacteria</taxon>
        <taxon>Pseudomonadati</taxon>
        <taxon>Pseudomonadota</taxon>
        <taxon>Alphaproteobacteria</taxon>
        <taxon>Hyphomicrobiales</taxon>
        <taxon>Phyllobacteriaceae</taxon>
        <taxon>Aminobacter</taxon>
    </lineage>
</organism>
<dbReference type="OrthoDB" id="7169664at2"/>
<reference evidence="2 3" key="1">
    <citation type="submission" date="2018-06" db="EMBL/GenBank/DDBJ databases">
        <authorList>
            <consortium name="Pathogen Informatics"/>
            <person name="Doyle S."/>
        </authorList>
    </citation>
    <scope>NUCLEOTIDE SEQUENCE [LARGE SCALE GENOMIC DNA]</scope>
    <source>
        <strain evidence="2 3">NCTC10684</strain>
    </source>
</reference>
<dbReference type="AlphaFoldDB" id="A0A380WHQ5"/>
<evidence type="ECO:0000313" key="2">
    <source>
        <dbReference type="EMBL" id="SUU88315.1"/>
    </source>
</evidence>
<evidence type="ECO:0000256" key="1">
    <source>
        <dbReference type="SAM" id="Phobius"/>
    </source>
</evidence>